<dbReference type="EMBL" id="BNCD01000009">
    <property type="protein sequence ID" value="GHH80080.1"/>
    <property type="molecule type" value="Genomic_DNA"/>
</dbReference>
<evidence type="ECO:0000313" key="4">
    <source>
        <dbReference type="Proteomes" id="UP000603708"/>
    </source>
</evidence>
<protein>
    <submittedName>
        <fullName evidence="3">AraC family transcriptional regulator</fullName>
    </submittedName>
</protein>
<feature type="binding site" evidence="1">
    <location>
        <position position="153"/>
    </location>
    <ligand>
        <name>a divalent metal cation</name>
        <dbReference type="ChEBI" id="CHEBI:60240"/>
        <label>1</label>
    </ligand>
</feature>
<dbReference type="AlphaFoldDB" id="A0A919L098"/>
<dbReference type="RefSeq" id="WP_189932902.1">
    <property type="nucleotide sequence ID" value="NZ_BNCD01000009.1"/>
</dbReference>
<evidence type="ECO:0000313" key="3">
    <source>
        <dbReference type="EMBL" id="GHH80080.1"/>
    </source>
</evidence>
<evidence type="ECO:0000256" key="1">
    <source>
        <dbReference type="PIRSR" id="PIRSR005902-1"/>
    </source>
</evidence>
<dbReference type="PIRSF" id="PIRSF005902">
    <property type="entry name" value="DNase_TatD"/>
    <property type="match status" value="1"/>
</dbReference>
<dbReference type="CDD" id="cd01310">
    <property type="entry name" value="TatD_DNAse"/>
    <property type="match status" value="1"/>
</dbReference>
<name>A0A919L098_9ACTN</name>
<keyword evidence="4" id="KW-1185">Reference proteome</keyword>
<dbReference type="GO" id="GO:0005829">
    <property type="term" value="C:cytosol"/>
    <property type="evidence" value="ECO:0007669"/>
    <property type="project" value="TreeGrafter"/>
</dbReference>
<reference evidence="3" key="2">
    <citation type="submission" date="2020-09" db="EMBL/GenBank/DDBJ databases">
        <authorList>
            <person name="Sun Q."/>
            <person name="Ohkuma M."/>
        </authorList>
    </citation>
    <scope>NUCLEOTIDE SEQUENCE</scope>
    <source>
        <strain evidence="3">JCM 5069</strain>
    </source>
</reference>
<sequence>MPANEAAATPQDEPAARPAAAAPPAAGRAADPAPPLPEPLPVPAADSHTHLDMQSGTVEEALAKAASVGVTTVVQVGCDVPGSRWAAEIAAGHESVHAAVALHPNEAPRIVHGDPGDRSPQRRRAAGGPAALDEALAEIDRLAGLDQVKAVGETGLDHFRTGEEGRAAQERSFRAHIEMAKRHGKALVIHDRDAHADVLRILAEEGAPERTVFHCYSGDAAMAEVCAAHGYYMSFAGNVTFKNAGPLRDALAVAPLELVLVETDAPFLTPVPYRGRPNAPYLIPVTVRAMAAVKGVTEETLAAAVFANTARVFGY</sequence>
<accession>A0A919L098</accession>
<feature type="compositionally biased region" description="Pro residues" evidence="2">
    <location>
        <begin position="32"/>
        <end position="42"/>
    </location>
</feature>
<feature type="binding site" evidence="1">
    <location>
        <position position="214"/>
    </location>
    <ligand>
        <name>a divalent metal cation</name>
        <dbReference type="ChEBI" id="CHEBI:60240"/>
        <label>2</label>
    </ligand>
</feature>
<evidence type="ECO:0000256" key="2">
    <source>
        <dbReference type="SAM" id="MobiDB-lite"/>
    </source>
</evidence>
<feature type="compositionally biased region" description="Low complexity" evidence="2">
    <location>
        <begin position="16"/>
        <end position="31"/>
    </location>
</feature>
<proteinExistence type="predicted"/>
<reference evidence="3" key="1">
    <citation type="journal article" date="2014" name="Int. J. Syst. Evol. Microbiol.">
        <title>Complete genome sequence of Corynebacterium casei LMG S-19264T (=DSM 44701T), isolated from a smear-ripened cheese.</title>
        <authorList>
            <consortium name="US DOE Joint Genome Institute (JGI-PGF)"/>
            <person name="Walter F."/>
            <person name="Albersmeier A."/>
            <person name="Kalinowski J."/>
            <person name="Ruckert C."/>
        </authorList>
    </citation>
    <scope>NUCLEOTIDE SEQUENCE</scope>
    <source>
        <strain evidence="3">JCM 5069</strain>
    </source>
</reference>
<keyword evidence="1" id="KW-0479">Metal-binding</keyword>
<dbReference type="SUPFAM" id="SSF51556">
    <property type="entry name" value="Metallo-dependent hydrolases"/>
    <property type="match status" value="1"/>
</dbReference>
<feature type="binding site" evidence="1">
    <location>
        <position position="264"/>
    </location>
    <ligand>
        <name>a divalent metal cation</name>
        <dbReference type="ChEBI" id="CHEBI:60240"/>
        <label>1</label>
    </ligand>
</feature>
<dbReference type="GO" id="GO:0046872">
    <property type="term" value="F:metal ion binding"/>
    <property type="evidence" value="ECO:0007669"/>
    <property type="project" value="UniProtKB-KW"/>
</dbReference>
<dbReference type="PANTHER" id="PTHR46124:SF2">
    <property type="entry name" value="D-AMINOACYL-TRNA DEACYLASE"/>
    <property type="match status" value="1"/>
</dbReference>
<dbReference type="Proteomes" id="UP000603708">
    <property type="component" value="Unassembled WGS sequence"/>
</dbReference>
<gene>
    <name evidence="3" type="ORF">GCM10018793_34350</name>
</gene>
<dbReference type="Gene3D" id="3.20.20.140">
    <property type="entry name" value="Metal-dependent hydrolases"/>
    <property type="match status" value="1"/>
</dbReference>
<feature type="compositionally biased region" description="Basic and acidic residues" evidence="2">
    <location>
        <begin position="109"/>
        <end position="120"/>
    </location>
</feature>
<dbReference type="GO" id="GO:0016788">
    <property type="term" value="F:hydrolase activity, acting on ester bonds"/>
    <property type="evidence" value="ECO:0007669"/>
    <property type="project" value="InterPro"/>
</dbReference>
<dbReference type="PANTHER" id="PTHR46124">
    <property type="entry name" value="D-AMINOACYL-TRNA DEACYLASE"/>
    <property type="match status" value="1"/>
</dbReference>
<organism evidence="3 4">
    <name type="scientific">Streptomyces sulfonofaciens</name>
    <dbReference type="NCBI Taxonomy" id="68272"/>
    <lineage>
        <taxon>Bacteria</taxon>
        <taxon>Bacillati</taxon>
        <taxon>Actinomycetota</taxon>
        <taxon>Actinomycetes</taxon>
        <taxon>Kitasatosporales</taxon>
        <taxon>Streptomycetaceae</taxon>
        <taxon>Streptomyces</taxon>
    </lineage>
</organism>
<comment type="caution">
    <text evidence="3">The sequence shown here is derived from an EMBL/GenBank/DDBJ whole genome shotgun (WGS) entry which is preliminary data.</text>
</comment>
<feature type="binding site" evidence="1">
    <location>
        <position position="48"/>
    </location>
    <ligand>
        <name>a divalent metal cation</name>
        <dbReference type="ChEBI" id="CHEBI:60240"/>
        <label>1</label>
    </ligand>
</feature>
<dbReference type="FunFam" id="3.20.20.140:FF:000048">
    <property type="entry name" value="AraC family transcriptional regulator"/>
    <property type="match status" value="1"/>
</dbReference>
<dbReference type="Pfam" id="PF01026">
    <property type="entry name" value="TatD_DNase"/>
    <property type="match status" value="1"/>
</dbReference>
<dbReference type="InterPro" id="IPR032466">
    <property type="entry name" value="Metal_Hydrolase"/>
</dbReference>
<dbReference type="InterPro" id="IPR001130">
    <property type="entry name" value="TatD-like"/>
</dbReference>
<feature type="binding site" evidence="1">
    <location>
        <position position="50"/>
    </location>
    <ligand>
        <name>a divalent metal cation</name>
        <dbReference type="ChEBI" id="CHEBI:60240"/>
        <label>1</label>
    </ligand>
</feature>
<feature type="binding site" evidence="1">
    <location>
        <position position="190"/>
    </location>
    <ligand>
        <name>a divalent metal cation</name>
        <dbReference type="ChEBI" id="CHEBI:60240"/>
        <label>2</label>
    </ligand>
</feature>
<feature type="region of interest" description="Disordered" evidence="2">
    <location>
        <begin position="1"/>
        <end position="48"/>
    </location>
</feature>
<feature type="region of interest" description="Disordered" evidence="2">
    <location>
        <begin position="106"/>
        <end position="129"/>
    </location>
</feature>